<dbReference type="RefSeq" id="WP_068905166.1">
    <property type="nucleotide sequence ID" value="NZ_JBHUIF010000009.1"/>
</dbReference>
<dbReference type="GO" id="GO:0070402">
    <property type="term" value="F:NADPH binding"/>
    <property type="evidence" value="ECO:0007669"/>
    <property type="project" value="TreeGrafter"/>
</dbReference>
<dbReference type="GO" id="GO:0003960">
    <property type="term" value="F:quinone reductase (NADPH) activity"/>
    <property type="evidence" value="ECO:0007669"/>
    <property type="project" value="TreeGrafter"/>
</dbReference>
<dbReference type="Gene3D" id="3.40.50.720">
    <property type="entry name" value="NAD(P)-binding Rossmann-like Domain"/>
    <property type="match status" value="1"/>
</dbReference>
<dbReference type="Pfam" id="PF00107">
    <property type="entry name" value="ADH_zinc_N"/>
    <property type="match status" value="1"/>
</dbReference>
<dbReference type="EMBL" id="LYBM01000053">
    <property type="protein sequence ID" value="ODA30460.1"/>
    <property type="molecule type" value="Genomic_DNA"/>
</dbReference>
<dbReference type="Pfam" id="PF08240">
    <property type="entry name" value="ADH_N"/>
    <property type="match status" value="1"/>
</dbReference>
<dbReference type="InterPro" id="IPR036291">
    <property type="entry name" value="NAD(P)-bd_dom_sf"/>
</dbReference>
<dbReference type="GO" id="GO:0005829">
    <property type="term" value="C:cytosol"/>
    <property type="evidence" value="ECO:0007669"/>
    <property type="project" value="TreeGrafter"/>
</dbReference>
<dbReference type="OrthoDB" id="9771084at2"/>
<comment type="caution">
    <text evidence="4">The sequence shown here is derived from an EMBL/GenBank/DDBJ whole genome shotgun (WGS) entry which is preliminary data.</text>
</comment>
<dbReference type="InterPro" id="IPR011032">
    <property type="entry name" value="GroES-like_sf"/>
</dbReference>
<dbReference type="PANTHER" id="PTHR48106:SF7">
    <property type="entry name" value="DEHYDROGENASE, ZINC-CONTAINING, PUTATIVE (AFU_ORTHOLOGUE AFUA_5G10220)-RELATED"/>
    <property type="match status" value="1"/>
</dbReference>
<sequence length="326" mass="34821">MKAWQLVSPDGLDSLQLGDTSEPTMSDNDVIVDIHAIALNHFDYKLASWGYATWEYPQTIGTDLSGVVIACGKNVSRFSPGDKVCAFADPRTSGAFAEQIAVEQHCLARVPDNVTHAAAAAIANVGLTACHTLLNKLKLNSGDALIINGAAGGVGAVATQLAKMNRLRVIAIDAGKHRQKLLSLGADCVLDYQHDNIAMEVMHETQGAMADALIDCVASKKAGAYASLLRYDGQLASVSESLGEVPVIAAMRGLTIHEISLSGVYAHGLREHREILIDNFHTLLNHISSGKLDPGITEYIAFEQLKDGLEKIRQGQSTGKIVVTVR</sequence>
<dbReference type="InterPro" id="IPR020843">
    <property type="entry name" value="ER"/>
</dbReference>
<evidence type="ECO:0000256" key="2">
    <source>
        <dbReference type="ARBA" id="ARBA00023002"/>
    </source>
</evidence>
<proteinExistence type="predicted"/>
<keyword evidence="2" id="KW-0560">Oxidoreductase</keyword>
<dbReference type="SMART" id="SM00829">
    <property type="entry name" value="PKS_ER"/>
    <property type="match status" value="1"/>
</dbReference>
<evidence type="ECO:0000256" key="1">
    <source>
        <dbReference type="ARBA" id="ARBA00022857"/>
    </source>
</evidence>
<dbReference type="GO" id="GO:0035925">
    <property type="term" value="F:mRNA 3'-UTR AU-rich region binding"/>
    <property type="evidence" value="ECO:0007669"/>
    <property type="project" value="TreeGrafter"/>
</dbReference>
<keyword evidence="5" id="KW-1185">Reference proteome</keyword>
<dbReference type="STRING" id="1080227.A8L45_20195"/>
<gene>
    <name evidence="4" type="ORF">A8L45_20195</name>
</gene>
<dbReference type="PANTHER" id="PTHR48106">
    <property type="entry name" value="QUINONE OXIDOREDUCTASE PIG3-RELATED"/>
    <property type="match status" value="1"/>
</dbReference>
<protein>
    <recommendedName>
        <fullName evidence="3">Enoyl reductase (ER) domain-containing protein</fullName>
    </recommendedName>
</protein>
<reference evidence="4 5" key="1">
    <citation type="submission" date="2016-05" db="EMBL/GenBank/DDBJ databases">
        <title>Genomic Taxonomy of the Vibrionaceae.</title>
        <authorList>
            <person name="Gomez-Gil B."/>
            <person name="Enciso-Ibarra J."/>
        </authorList>
    </citation>
    <scope>NUCLEOTIDE SEQUENCE [LARGE SCALE GENOMIC DNA]</scope>
    <source>
        <strain evidence="4 5">CAIM 1920</strain>
    </source>
</reference>
<dbReference type="AlphaFoldDB" id="A0A1C3EB87"/>
<dbReference type="SUPFAM" id="SSF50129">
    <property type="entry name" value="GroES-like"/>
    <property type="match status" value="1"/>
</dbReference>
<accession>A0A1C3EB87</accession>
<dbReference type="InterPro" id="IPR013149">
    <property type="entry name" value="ADH-like_C"/>
</dbReference>
<dbReference type="InterPro" id="IPR013154">
    <property type="entry name" value="ADH-like_N"/>
</dbReference>
<keyword evidence="1" id="KW-0521">NADP</keyword>
<evidence type="ECO:0000259" key="3">
    <source>
        <dbReference type="SMART" id="SM00829"/>
    </source>
</evidence>
<evidence type="ECO:0000313" key="4">
    <source>
        <dbReference type="EMBL" id="ODA30460.1"/>
    </source>
</evidence>
<feature type="domain" description="Enoyl reductase (ER)" evidence="3">
    <location>
        <begin position="11"/>
        <end position="323"/>
    </location>
</feature>
<name>A0A1C3EB87_9GAMM</name>
<organism evidence="4 5">
    <name type="scientific">Veronia pacifica</name>
    <dbReference type="NCBI Taxonomy" id="1080227"/>
    <lineage>
        <taxon>Bacteria</taxon>
        <taxon>Pseudomonadati</taxon>
        <taxon>Pseudomonadota</taxon>
        <taxon>Gammaproteobacteria</taxon>
        <taxon>Vibrionales</taxon>
        <taxon>Vibrionaceae</taxon>
        <taxon>Veronia</taxon>
    </lineage>
</organism>
<dbReference type="Gene3D" id="3.90.180.10">
    <property type="entry name" value="Medium-chain alcohol dehydrogenases, catalytic domain"/>
    <property type="match status" value="1"/>
</dbReference>
<dbReference type="Proteomes" id="UP000094936">
    <property type="component" value="Unassembled WGS sequence"/>
</dbReference>
<evidence type="ECO:0000313" key="5">
    <source>
        <dbReference type="Proteomes" id="UP000094936"/>
    </source>
</evidence>
<dbReference type="SUPFAM" id="SSF51735">
    <property type="entry name" value="NAD(P)-binding Rossmann-fold domains"/>
    <property type="match status" value="1"/>
</dbReference>